<dbReference type="SUPFAM" id="SSF48452">
    <property type="entry name" value="TPR-like"/>
    <property type="match status" value="1"/>
</dbReference>
<dbReference type="Pfam" id="PF14853">
    <property type="entry name" value="Fis1_TPR_C"/>
    <property type="match status" value="1"/>
</dbReference>
<evidence type="ECO:0000256" key="14">
    <source>
        <dbReference type="ARBA" id="ARBA00022833"/>
    </source>
</evidence>
<keyword evidence="7 21" id="KW-0812">Transmembrane</keyword>
<keyword evidence="10 19" id="KW-0863">Zinc-finger</keyword>
<evidence type="ECO:0000256" key="17">
    <source>
        <dbReference type="ARBA" id="ARBA00023136"/>
    </source>
</evidence>
<dbReference type="InterPro" id="IPR016543">
    <property type="entry name" value="Fis1"/>
</dbReference>
<dbReference type="FunFam" id="1.25.40.10:FF:000179">
    <property type="entry name" value="Mitochondrial fission 1 protein"/>
    <property type="match status" value="1"/>
</dbReference>
<keyword evidence="14" id="KW-0862">Zinc</keyword>
<feature type="compositionally biased region" description="Basic and acidic residues" evidence="20">
    <location>
        <begin position="504"/>
        <end position="513"/>
    </location>
</feature>
<dbReference type="GO" id="GO:0005741">
    <property type="term" value="C:mitochondrial outer membrane"/>
    <property type="evidence" value="ECO:0007669"/>
    <property type="project" value="UniProtKB-SubCell"/>
</dbReference>
<dbReference type="Gene3D" id="3.30.40.10">
    <property type="entry name" value="Zinc/RING finger domain, C3HC4 (zinc finger)"/>
    <property type="match status" value="1"/>
</dbReference>
<keyword evidence="8" id="KW-0479">Metal-binding</keyword>
<dbReference type="InterPro" id="IPR013083">
    <property type="entry name" value="Znf_RING/FYVE/PHD"/>
</dbReference>
<evidence type="ECO:0000313" key="23">
    <source>
        <dbReference type="EMBL" id="KAF4301952.1"/>
    </source>
</evidence>
<gene>
    <name evidence="24" type="ORF">GTA08_BOTSDO06215</name>
    <name evidence="23" type="ORF">GTA08_BOTSDO10284</name>
</gene>
<dbReference type="GO" id="GO:0000266">
    <property type="term" value="P:mitochondrial fission"/>
    <property type="evidence" value="ECO:0007669"/>
    <property type="project" value="InterPro"/>
</dbReference>
<evidence type="ECO:0000256" key="10">
    <source>
        <dbReference type="ARBA" id="ARBA00022771"/>
    </source>
</evidence>
<name>A0A8H4IIS9_9PEZI</name>
<comment type="function">
    <text evidence="18">Has a role in mitochondrial fission. Has a role in outer membrane fission but not matrix separation.</text>
</comment>
<evidence type="ECO:0000256" key="12">
    <source>
        <dbReference type="ARBA" id="ARBA00022787"/>
    </source>
</evidence>
<dbReference type="EMBL" id="WWBZ02000073">
    <property type="protein sequence ID" value="KAF4301952.1"/>
    <property type="molecule type" value="Genomic_DNA"/>
</dbReference>
<keyword evidence="6" id="KW-0808">Transferase</keyword>
<comment type="subcellular location">
    <subcellularLocation>
        <location evidence="2">Mitochondrion outer membrane</location>
        <topology evidence="2">Single-pass membrane protein</topology>
    </subcellularLocation>
</comment>
<comment type="caution">
    <text evidence="23">The sequence shown here is derived from an EMBL/GenBank/DDBJ whole genome shotgun (WGS) entry which is preliminary data.</text>
</comment>
<dbReference type="CDD" id="cd16454">
    <property type="entry name" value="RING-H2_PA-TM-RING"/>
    <property type="match status" value="1"/>
</dbReference>
<evidence type="ECO:0000256" key="1">
    <source>
        <dbReference type="ARBA" id="ARBA00000900"/>
    </source>
</evidence>
<evidence type="ECO:0000256" key="15">
    <source>
        <dbReference type="ARBA" id="ARBA00022989"/>
    </source>
</evidence>
<evidence type="ECO:0000256" key="13">
    <source>
        <dbReference type="ARBA" id="ARBA00022803"/>
    </source>
</evidence>
<sequence>MAPSLPYAADAESPLKPEELQVLRSQYEKEGEYVGIQTKFNYAWGLIKSTHRSEQQEGVRLLSEIFRNSPERRRECLYYLALGNYKLGNYAEARRYNELLLDLEPANLQAGSLKTLIDDRVAKEGLVGVAIVGGLAVAAGVVGSLLIREFVDPGLRELTRAGCRRGKLGASVTGLSTAFPSSPRHLLTIQISRLRFPLRSDAHPLTHLSLRPRRRLYSTLPSLQIALATCSYYLYSSPGLPAAHTTLAYDIALPAALPPRIRDNRNPLKSYTHQTPDQPCASVICISPATPTHARRGCDSPAMSTPQVNREMVFCHQCENEWYRDEHGLTCPDCQSEFTEIIEPDHDPRDDHLALEDDDFEEEHNPFHHHNPWNAPDPEEGVPDPSQGLPPGLRLQRNGPNSYSITGTWSTSFGGPRGQGQTHATFGEPNTFVNPLFRNFASMMQGIAGGAPRAQQEEQQGQGEGQPDSSSREETRSGGGPRYTYTSTARLFPRDANNPGPHVEPTDSLHDPIDVVNGPHGSQVRGTNAHADRYNSNLDSFAGLSLNEQSRDEQLRTAVQGFGDWYRRVLIRHRVIAGILGGGAFGSPPFARDHNHGPGSPGGEAAIPPNPLAALFASLLNPQLAAHGDAVYSQEALDRVISQLMEQNATGNAPGPASAEAIAALPRKRVTRAMVGAGDSPPDFPEDELHGECSICMDEVPIGEEVTELPCGHWFHGQCIEAWLREHDTCPHCRKGIEKEDKEGQQGGNGSAGGAAGSSASGSGSGSGSSSNNTPGNNGGNGSSNQPDDTFVPNMPGGLYTSFYRINAPRSQARAPLDIPLFGFPHTMTFPPLFPPDREAPDRPPMRHHRHSHRTNEPFLRIYDDPFDYYHQSSRGDNSTHTHVIVRQRRRSSLGRLVSNVGHSMSLTAGGGGGGAAAAHGSERPGIGERLRSLFRS</sequence>
<dbReference type="FunFam" id="3.30.40.10:FF:000127">
    <property type="entry name" value="E3 ubiquitin-protein ligase RNF181"/>
    <property type="match status" value="1"/>
</dbReference>
<evidence type="ECO:0000256" key="9">
    <source>
        <dbReference type="ARBA" id="ARBA00022737"/>
    </source>
</evidence>
<evidence type="ECO:0000256" key="5">
    <source>
        <dbReference type="ARBA" id="ARBA00014314"/>
    </source>
</evidence>
<dbReference type="SUPFAM" id="SSF57850">
    <property type="entry name" value="RING/U-box"/>
    <property type="match status" value="1"/>
</dbReference>
<feature type="compositionally biased region" description="Gly residues" evidence="20">
    <location>
        <begin position="745"/>
        <end position="756"/>
    </location>
</feature>
<feature type="compositionally biased region" description="Polar residues" evidence="20">
    <location>
        <begin position="398"/>
        <end position="424"/>
    </location>
</feature>
<dbReference type="EMBL" id="WWBZ02000040">
    <property type="protein sequence ID" value="KAF4305115.1"/>
    <property type="molecule type" value="Genomic_DNA"/>
</dbReference>
<accession>A0A8H4IIS9</accession>
<feature type="region of interest" description="Disordered" evidence="20">
    <location>
        <begin position="362"/>
        <end position="428"/>
    </location>
</feature>
<proteinExistence type="inferred from homology"/>
<evidence type="ECO:0000256" key="19">
    <source>
        <dbReference type="PROSITE-ProRule" id="PRU00175"/>
    </source>
</evidence>
<dbReference type="PROSITE" id="PS50089">
    <property type="entry name" value="ZF_RING_2"/>
    <property type="match status" value="1"/>
</dbReference>
<evidence type="ECO:0000256" key="3">
    <source>
        <dbReference type="ARBA" id="ARBA00008937"/>
    </source>
</evidence>
<keyword evidence="17 21" id="KW-0472">Membrane</keyword>
<evidence type="ECO:0000256" key="21">
    <source>
        <dbReference type="SAM" id="Phobius"/>
    </source>
</evidence>
<evidence type="ECO:0000313" key="24">
    <source>
        <dbReference type="EMBL" id="KAF4305115.1"/>
    </source>
</evidence>
<feature type="compositionally biased region" description="Low complexity" evidence="20">
    <location>
        <begin position="757"/>
        <end position="776"/>
    </location>
</feature>
<dbReference type="Pfam" id="PF13639">
    <property type="entry name" value="zf-RING_2"/>
    <property type="match status" value="1"/>
</dbReference>
<dbReference type="Gene3D" id="1.25.40.10">
    <property type="entry name" value="Tetratricopeptide repeat domain"/>
    <property type="match status" value="1"/>
</dbReference>
<dbReference type="InterPro" id="IPR028058">
    <property type="entry name" value="Fis1_TPR_N"/>
</dbReference>
<evidence type="ECO:0000256" key="4">
    <source>
        <dbReference type="ARBA" id="ARBA00012483"/>
    </source>
</evidence>
<keyword evidence="12" id="KW-1000">Mitochondrion outer membrane</keyword>
<dbReference type="SMART" id="SM00184">
    <property type="entry name" value="RING"/>
    <property type="match status" value="1"/>
</dbReference>
<feature type="region of interest" description="Disordered" evidence="20">
    <location>
        <begin position="448"/>
        <end position="525"/>
    </location>
</feature>
<dbReference type="OrthoDB" id="8062037at2759"/>
<protein>
    <recommendedName>
        <fullName evidence="5">Mitochondrial fission 1 protein</fullName>
        <ecNumber evidence="4">2.3.2.27</ecNumber>
    </recommendedName>
</protein>
<evidence type="ECO:0000256" key="18">
    <source>
        <dbReference type="ARBA" id="ARBA00025016"/>
    </source>
</evidence>
<dbReference type="Proteomes" id="UP000572817">
    <property type="component" value="Unassembled WGS sequence"/>
</dbReference>
<dbReference type="GO" id="GO:0005778">
    <property type="term" value="C:peroxisomal membrane"/>
    <property type="evidence" value="ECO:0007669"/>
    <property type="project" value="TreeGrafter"/>
</dbReference>
<dbReference type="InterPro" id="IPR011990">
    <property type="entry name" value="TPR-like_helical_dom_sf"/>
</dbReference>
<dbReference type="PANTHER" id="PTHR13247:SF0">
    <property type="entry name" value="MITOCHONDRIAL FISSION 1 PROTEIN"/>
    <property type="match status" value="1"/>
</dbReference>
<keyword evidence="15 21" id="KW-1133">Transmembrane helix</keyword>
<feature type="transmembrane region" description="Helical" evidence="21">
    <location>
        <begin position="125"/>
        <end position="147"/>
    </location>
</feature>
<dbReference type="EC" id="2.3.2.27" evidence="4"/>
<feature type="compositionally biased region" description="Basic and acidic residues" evidence="20">
    <location>
        <begin position="921"/>
        <end position="937"/>
    </location>
</feature>
<keyword evidence="16" id="KW-0496">Mitochondrion</keyword>
<dbReference type="InterPro" id="IPR001841">
    <property type="entry name" value="Znf_RING"/>
</dbReference>
<evidence type="ECO:0000256" key="20">
    <source>
        <dbReference type="SAM" id="MobiDB-lite"/>
    </source>
</evidence>
<comment type="catalytic activity">
    <reaction evidence="1">
        <text>S-ubiquitinyl-[E2 ubiquitin-conjugating enzyme]-L-cysteine + [acceptor protein]-L-lysine = [E2 ubiquitin-conjugating enzyme]-L-cysteine + N(6)-ubiquitinyl-[acceptor protein]-L-lysine.</text>
        <dbReference type="EC" id="2.3.2.27"/>
    </reaction>
</comment>
<dbReference type="AlphaFoldDB" id="A0A8H4IIS9"/>
<evidence type="ECO:0000313" key="25">
    <source>
        <dbReference type="Proteomes" id="UP000572817"/>
    </source>
</evidence>
<comment type="similarity">
    <text evidence="3">Belongs to the FIS1 family.</text>
</comment>
<dbReference type="InterPro" id="IPR028061">
    <property type="entry name" value="Fis1_TPR_C"/>
</dbReference>
<evidence type="ECO:0000256" key="6">
    <source>
        <dbReference type="ARBA" id="ARBA00022679"/>
    </source>
</evidence>
<feature type="region of interest" description="Disordered" evidence="20">
    <location>
        <begin position="740"/>
        <end position="796"/>
    </location>
</feature>
<dbReference type="GO" id="GO:0016567">
    <property type="term" value="P:protein ubiquitination"/>
    <property type="evidence" value="ECO:0007669"/>
    <property type="project" value="UniProtKB-ARBA"/>
</dbReference>
<dbReference type="GO" id="GO:0061630">
    <property type="term" value="F:ubiquitin protein ligase activity"/>
    <property type="evidence" value="ECO:0007669"/>
    <property type="project" value="UniProtKB-EC"/>
</dbReference>
<organism evidence="23 25">
    <name type="scientific">Botryosphaeria dothidea</name>
    <dbReference type="NCBI Taxonomy" id="55169"/>
    <lineage>
        <taxon>Eukaryota</taxon>
        <taxon>Fungi</taxon>
        <taxon>Dikarya</taxon>
        <taxon>Ascomycota</taxon>
        <taxon>Pezizomycotina</taxon>
        <taxon>Dothideomycetes</taxon>
        <taxon>Dothideomycetes incertae sedis</taxon>
        <taxon>Botryosphaeriales</taxon>
        <taxon>Botryosphaeriaceae</taxon>
        <taxon>Botryosphaeria</taxon>
    </lineage>
</organism>
<keyword evidence="9" id="KW-0677">Repeat</keyword>
<keyword evidence="25" id="KW-1185">Reference proteome</keyword>
<dbReference type="CDD" id="cd12212">
    <property type="entry name" value="Fis1"/>
    <property type="match status" value="1"/>
</dbReference>
<dbReference type="GO" id="GO:0008270">
    <property type="term" value="F:zinc ion binding"/>
    <property type="evidence" value="ECO:0007669"/>
    <property type="project" value="UniProtKB-KW"/>
</dbReference>
<evidence type="ECO:0000256" key="8">
    <source>
        <dbReference type="ARBA" id="ARBA00022723"/>
    </source>
</evidence>
<feature type="region of interest" description="Disordered" evidence="20">
    <location>
        <begin position="905"/>
        <end position="937"/>
    </location>
</feature>
<keyword evidence="11" id="KW-0833">Ubl conjugation pathway</keyword>
<evidence type="ECO:0000256" key="16">
    <source>
        <dbReference type="ARBA" id="ARBA00023128"/>
    </source>
</evidence>
<evidence type="ECO:0000256" key="2">
    <source>
        <dbReference type="ARBA" id="ARBA00004572"/>
    </source>
</evidence>
<evidence type="ECO:0000259" key="22">
    <source>
        <dbReference type="PROSITE" id="PS50089"/>
    </source>
</evidence>
<evidence type="ECO:0000256" key="7">
    <source>
        <dbReference type="ARBA" id="ARBA00022692"/>
    </source>
</evidence>
<feature type="domain" description="RING-type" evidence="22">
    <location>
        <begin position="693"/>
        <end position="734"/>
    </location>
</feature>
<keyword evidence="13" id="KW-0802">TPR repeat</keyword>
<dbReference type="Pfam" id="PF14852">
    <property type="entry name" value="Fis1_TPR_N"/>
    <property type="match status" value="1"/>
</dbReference>
<reference evidence="23 25" key="1">
    <citation type="submission" date="2020-04" db="EMBL/GenBank/DDBJ databases">
        <title>Genome Assembly and Annotation of Botryosphaeria dothidea sdau 11-99, a Latent Pathogen of Apple Fruit Ring Rot in China.</title>
        <authorList>
            <person name="Yu C."/>
            <person name="Diao Y."/>
            <person name="Lu Q."/>
            <person name="Zhao J."/>
            <person name="Cui S."/>
            <person name="Peng C."/>
            <person name="He B."/>
            <person name="Liu H."/>
        </authorList>
    </citation>
    <scope>NUCLEOTIDE SEQUENCE [LARGE SCALE GENOMIC DNA]</scope>
    <source>
        <strain evidence="25">sdau11-99</strain>
        <strain evidence="23">Sdau11-99</strain>
    </source>
</reference>
<dbReference type="PANTHER" id="PTHR13247">
    <property type="entry name" value="TETRATRICOPEPTIDE REPEAT PROTEIN 11 TPR REPEAT PROTEIN 11"/>
    <property type="match status" value="1"/>
</dbReference>
<dbReference type="InterPro" id="IPR033745">
    <property type="entry name" value="Fis1_cytosol"/>
</dbReference>
<dbReference type="GO" id="GO:0016559">
    <property type="term" value="P:peroxisome fission"/>
    <property type="evidence" value="ECO:0007669"/>
    <property type="project" value="TreeGrafter"/>
</dbReference>
<dbReference type="GO" id="GO:0000422">
    <property type="term" value="P:autophagy of mitochondrion"/>
    <property type="evidence" value="ECO:0007669"/>
    <property type="project" value="TreeGrafter"/>
</dbReference>
<evidence type="ECO:0000256" key="11">
    <source>
        <dbReference type="ARBA" id="ARBA00022786"/>
    </source>
</evidence>